<feature type="region of interest" description="Disordered" evidence="1">
    <location>
        <begin position="126"/>
        <end position="146"/>
    </location>
</feature>
<protein>
    <submittedName>
        <fullName evidence="2">Uncharacterized protein</fullName>
    </submittedName>
</protein>
<dbReference type="EMBL" id="OW152815">
    <property type="protein sequence ID" value="CAH2062747.1"/>
    <property type="molecule type" value="Genomic_DNA"/>
</dbReference>
<proteinExistence type="predicted"/>
<name>A0ABN8ISX1_9NEOP</name>
<evidence type="ECO:0000313" key="2">
    <source>
        <dbReference type="EMBL" id="CAH2062747.1"/>
    </source>
</evidence>
<evidence type="ECO:0000313" key="3">
    <source>
        <dbReference type="Proteomes" id="UP000837857"/>
    </source>
</evidence>
<keyword evidence="3" id="KW-1185">Reference proteome</keyword>
<feature type="non-terminal residue" evidence="2">
    <location>
        <position position="243"/>
    </location>
</feature>
<sequence>MIPPVHLYSRAAKADPRRVACSALSEINFPVPADGCIFYEIVERKWWKKSGGRGNPPPPLRCKLNLYVCPVGRRDERVTETRPHCYDPTARQLSSIKRGDSPKSERQIAKAYAEWQLLVRTGKQQNNESSRDLSIVTDTTEASPESYDRITCSTSDDNNLEMANNLNSEETEPFQVSGRRLVEIADGLVYNSVNPTSSVQDPECRLESALEKKSHLFGGSLKPIAREPRALRSVQKLKRFLYS</sequence>
<organism evidence="2 3">
    <name type="scientific">Iphiclides podalirius</name>
    <name type="common">scarce swallowtail</name>
    <dbReference type="NCBI Taxonomy" id="110791"/>
    <lineage>
        <taxon>Eukaryota</taxon>
        <taxon>Metazoa</taxon>
        <taxon>Ecdysozoa</taxon>
        <taxon>Arthropoda</taxon>
        <taxon>Hexapoda</taxon>
        <taxon>Insecta</taxon>
        <taxon>Pterygota</taxon>
        <taxon>Neoptera</taxon>
        <taxon>Endopterygota</taxon>
        <taxon>Lepidoptera</taxon>
        <taxon>Glossata</taxon>
        <taxon>Ditrysia</taxon>
        <taxon>Papilionoidea</taxon>
        <taxon>Papilionidae</taxon>
        <taxon>Papilioninae</taxon>
        <taxon>Iphiclides</taxon>
    </lineage>
</organism>
<dbReference type="Proteomes" id="UP000837857">
    <property type="component" value="Chromosome 3"/>
</dbReference>
<accession>A0ABN8ISX1</accession>
<gene>
    <name evidence="2" type="ORF">IPOD504_LOCUS12149</name>
</gene>
<reference evidence="2" key="1">
    <citation type="submission" date="2022-03" db="EMBL/GenBank/DDBJ databases">
        <authorList>
            <person name="Martin H S."/>
        </authorList>
    </citation>
    <scope>NUCLEOTIDE SEQUENCE</scope>
</reference>
<evidence type="ECO:0000256" key="1">
    <source>
        <dbReference type="SAM" id="MobiDB-lite"/>
    </source>
</evidence>